<proteinExistence type="predicted"/>
<organism evidence="2 3">
    <name type="scientific">Trematosphaeria pertusa</name>
    <dbReference type="NCBI Taxonomy" id="390896"/>
    <lineage>
        <taxon>Eukaryota</taxon>
        <taxon>Fungi</taxon>
        <taxon>Dikarya</taxon>
        <taxon>Ascomycota</taxon>
        <taxon>Pezizomycotina</taxon>
        <taxon>Dothideomycetes</taxon>
        <taxon>Pleosporomycetidae</taxon>
        <taxon>Pleosporales</taxon>
        <taxon>Massarineae</taxon>
        <taxon>Trematosphaeriaceae</taxon>
        <taxon>Trematosphaeria</taxon>
    </lineage>
</organism>
<feature type="region of interest" description="Disordered" evidence="1">
    <location>
        <begin position="126"/>
        <end position="149"/>
    </location>
</feature>
<keyword evidence="3" id="KW-1185">Reference proteome</keyword>
<sequence length="190" mass="21104">MVAIARKGGVRRRRWQAGAAQWVEVEDQGQVGTSMSRVVSQRAWRFVHVTARGWEERTYRRTRRTTPGCSSHHRLRLTPLFPRLARAWPSISLAGRIRSALSAGLKHNPDCSDGGGRSPPIFAVAPSARAATAQPTLNRRRAASTSTPPAVSQRWAAALIWPVEAGTVRYVEGRPRRTRDAAQTDVRLRP</sequence>
<dbReference type="Proteomes" id="UP000800094">
    <property type="component" value="Unassembled WGS sequence"/>
</dbReference>
<evidence type="ECO:0000313" key="2">
    <source>
        <dbReference type="EMBL" id="KAF2246025.1"/>
    </source>
</evidence>
<feature type="compositionally biased region" description="Polar residues" evidence="1">
    <location>
        <begin position="133"/>
        <end position="149"/>
    </location>
</feature>
<name>A0A6A6I657_9PLEO</name>
<gene>
    <name evidence="2" type="ORF">BU26DRAFT_60258</name>
</gene>
<evidence type="ECO:0000313" key="3">
    <source>
        <dbReference type="Proteomes" id="UP000800094"/>
    </source>
</evidence>
<dbReference type="EMBL" id="ML987199">
    <property type="protein sequence ID" value="KAF2246025.1"/>
    <property type="molecule type" value="Genomic_DNA"/>
</dbReference>
<dbReference type="AlphaFoldDB" id="A0A6A6I657"/>
<dbReference type="GeneID" id="54588695"/>
<reference evidence="2" key="1">
    <citation type="journal article" date="2020" name="Stud. Mycol.">
        <title>101 Dothideomycetes genomes: a test case for predicting lifestyles and emergence of pathogens.</title>
        <authorList>
            <person name="Haridas S."/>
            <person name="Albert R."/>
            <person name="Binder M."/>
            <person name="Bloem J."/>
            <person name="Labutti K."/>
            <person name="Salamov A."/>
            <person name="Andreopoulos B."/>
            <person name="Baker S."/>
            <person name="Barry K."/>
            <person name="Bills G."/>
            <person name="Bluhm B."/>
            <person name="Cannon C."/>
            <person name="Castanera R."/>
            <person name="Culley D."/>
            <person name="Daum C."/>
            <person name="Ezra D."/>
            <person name="Gonzalez J."/>
            <person name="Henrissat B."/>
            <person name="Kuo A."/>
            <person name="Liang C."/>
            <person name="Lipzen A."/>
            <person name="Lutzoni F."/>
            <person name="Magnuson J."/>
            <person name="Mondo S."/>
            <person name="Nolan M."/>
            <person name="Ohm R."/>
            <person name="Pangilinan J."/>
            <person name="Park H.-J."/>
            <person name="Ramirez L."/>
            <person name="Alfaro M."/>
            <person name="Sun H."/>
            <person name="Tritt A."/>
            <person name="Yoshinaga Y."/>
            <person name="Zwiers L.-H."/>
            <person name="Turgeon B."/>
            <person name="Goodwin S."/>
            <person name="Spatafora J."/>
            <person name="Crous P."/>
            <person name="Grigoriev I."/>
        </authorList>
    </citation>
    <scope>NUCLEOTIDE SEQUENCE</scope>
    <source>
        <strain evidence="2">CBS 122368</strain>
    </source>
</reference>
<protein>
    <submittedName>
        <fullName evidence="2">Uncharacterized protein</fullName>
    </submittedName>
</protein>
<dbReference type="RefSeq" id="XP_033681029.1">
    <property type="nucleotide sequence ID" value="XM_033835365.1"/>
</dbReference>
<accession>A0A6A6I657</accession>
<evidence type="ECO:0000256" key="1">
    <source>
        <dbReference type="SAM" id="MobiDB-lite"/>
    </source>
</evidence>